<dbReference type="EMBL" id="JACEIK010000952">
    <property type="protein sequence ID" value="MCD7464290.1"/>
    <property type="molecule type" value="Genomic_DNA"/>
</dbReference>
<reference evidence="2 3" key="1">
    <citation type="journal article" date="2021" name="BMC Genomics">
        <title>Datura genome reveals duplications of psychoactive alkaloid biosynthetic genes and high mutation rate following tissue culture.</title>
        <authorList>
            <person name="Rajewski A."/>
            <person name="Carter-House D."/>
            <person name="Stajich J."/>
            <person name="Litt A."/>
        </authorList>
    </citation>
    <scope>NUCLEOTIDE SEQUENCE [LARGE SCALE GENOMIC DNA]</scope>
    <source>
        <strain evidence="2">AR-01</strain>
    </source>
</reference>
<gene>
    <name evidence="2" type="ORF">HAX54_052456</name>
</gene>
<evidence type="ECO:0000313" key="3">
    <source>
        <dbReference type="Proteomes" id="UP000823775"/>
    </source>
</evidence>
<name>A0ABS8T016_DATST</name>
<organism evidence="2 3">
    <name type="scientific">Datura stramonium</name>
    <name type="common">Jimsonweed</name>
    <name type="synonym">Common thornapple</name>
    <dbReference type="NCBI Taxonomy" id="4076"/>
    <lineage>
        <taxon>Eukaryota</taxon>
        <taxon>Viridiplantae</taxon>
        <taxon>Streptophyta</taxon>
        <taxon>Embryophyta</taxon>
        <taxon>Tracheophyta</taxon>
        <taxon>Spermatophyta</taxon>
        <taxon>Magnoliopsida</taxon>
        <taxon>eudicotyledons</taxon>
        <taxon>Gunneridae</taxon>
        <taxon>Pentapetalae</taxon>
        <taxon>asterids</taxon>
        <taxon>lamiids</taxon>
        <taxon>Solanales</taxon>
        <taxon>Solanaceae</taxon>
        <taxon>Solanoideae</taxon>
        <taxon>Datureae</taxon>
        <taxon>Datura</taxon>
    </lineage>
</organism>
<keyword evidence="3" id="KW-1185">Reference proteome</keyword>
<comment type="caution">
    <text evidence="2">The sequence shown here is derived from an EMBL/GenBank/DDBJ whole genome shotgun (WGS) entry which is preliminary data.</text>
</comment>
<evidence type="ECO:0000313" key="2">
    <source>
        <dbReference type="EMBL" id="MCD7464290.1"/>
    </source>
</evidence>
<accession>A0ABS8T016</accession>
<evidence type="ECO:0000256" key="1">
    <source>
        <dbReference type="SAM" id="MobiDB-lite"/>
    </source>
</evidence>
<feature type="non-terminal residue" evidence="2">
    <location>
        <position position="1"/>
    </location>
</feature>
<dbReference type="Proteomes" id="UP000823775">
    <property type="component" value="Unassembled WGS sequence"/>
</dbReference>
<protein>
    <submittedName>
        <fullName evidence="2">Uncharacterized protein</fullName>
    </submittedName>
</protein>
<feature type="region of interest" description="Disordered" evidence="1">
    <location>
        <begin position="1"/>
        <end position="31"/>
    </location>
</feature>
<sequence length="54" mass="5833">GVIPEARKKAKGRSTAKSRPTQHPSGDVATMNGFSMLEDLTYHIEAGQQEGADY</sequence>
<feature type="non-terminal residue" evidence="2">
    <location>
        <position position="54"/>
    </location>
</feature>
<proteinExistence type="predicted"/>